<dbReference type="CDD" id="cd03443">
    <property type="entry name" value="PaaI_thioesterase"/>
    <property type="match status" value="1"/>
</dbReference>
<evidence type="ECO:0000256" key="1">
    <source>
        <dbReference type="ARBA" id="ARBA00008324"/>
    </source>
</evidence>
<organism evidence="4 5">
    <name type="scientific">Thioclava litoralis</name>
    <dbReference type="NCBI Taxonomy" id="3076557"/>
    <lineage>
        <taxon>Bacteria</taxon>
        <taxon>Pseudomonadati</taxon>
        <taxon>Pseudomonadota</taxon>
        <taxon>Alphaproteobacteria</taxon>
        <taxon>Rhodobacterales</taxon>
        <taxon>Paracoccaceae</taxon>
        <taxon>Thioclava</taxon>
    </lineage>
</organism>
<gene>
    <name evidence="4" type="ORF">RPE78_07470</name>
</gene>
<evidence type="ECO:0000313" key="4">
    <source>
        <dbReference type="EMBL" id="WRY32557.1"/>
    </source>
</evidence>
<sequence>MTDTALFAESAKDFLSRDEVTSISGLDYMQRIIDGSAPHPTVAKLMNFRVIAAEYGKVTFRAFPEHAQTNAFGSTQGGWYGMVLDSCMSMAVISGLRKGQFQSTIEYKINLIRAIPPGAELTITGELTHIGRSTGVAVGEIRGTQDGKLYGQGSCTCFIQGSPQDDAGRS</sequence>
<accession>A0ABZ1DYQ3</accession>
<dbReference type="GO" id="GO:0016787">
    <property type="term" value="F:hydrolase activity"/>
    <property type="evidence" value="ECO:0007669"/>
    <property type="project" value="UniProtKB-KW"/>
</dbReference>
<dbReference type="PANTHER" id="PTHR21660">
    <property type="entry name" value="THIOESTERASE SUPERFAMILY MEMBER-RELATED"/>
    <property type="match status" value="1"/>
</dbReference>
<dbReference type="Pfam" id="PF03061">
    <property type="entry name" value="4HBT"/>
    <property type="match status" value="1"/>
</dbReference>
<dbReference type="EC" id="3.1.2.-" evidence="4"/>
<keyword evidence="5" id="KW-1185">Reference proteome</keyword>
<dbReference type="RefSeq" id="WP_339108876.1">
    <property type="nucleotide sequence ID" value="NZ_CP135443.1"/>
</dbReference>
<dbReference type="EMBL" id="CP135443">
    <property type="protein sequence ID" value="WRY32557.1"/>
    <property type="molecule type" value="Genomic_DNA"/>
</dbReference>
<dbReference type="Proteomes" id="UP001623290">
    <property type="component" value="Chromosome"/>
</dbReference>
<protein>
    <submittedName>
        <fullName evidence="4">PaaI family thioesterase</fullName>
        <ecNumber evidence="4">3.1.2.-</ecNumber>
    </submittedName>
</protein>
<dbReference type="Gene3D" id="3.10.129.10">
    <property type="entry name" value="Hotdog Thioesterase"/>
    <property type="match status" value="1"/>
</dbReference>
<feature type="domain" description="Thioesterase" evidence="3">
    <location>
        <begin position="74"/>
        <end position="147"/>
    </location>
</feature>
<dbReference type="NCBIfam" id="TIGR00369">
    <property type="entry name" value="unchar_dom_1"/>
    <property type="match status" value="1"/>
</dbReference>
<name>A0ABZ1DYQ3_9RHOB</name>
<comment type="similarity">
    <text evidence="1">Belongs to the thioesterase PaaI family.</text>
</comment>
<reference evidence="4 5" key="1">
    <citation type="submission" date="2023-09" db="EMBL/GenBank/DDBJ databases">
        <title>Thioclava shenzhenensis sp. nov., a multidrug resistant bacteria-antagonizing species isolated from coastal seawater.</title>
        <authorList>
            <person name="Long M."/>
        </authorList>
    </citation>
    <scope>NUCLEOTIDE SEQUENCE [LARGE SCALE GENOMIC DNA]</scope>
    <source>
        <strain evidence="4 5">FTW29</strain>
    </source>
</reference>
<proteinExistence type="inferred from homology"/>
<dbReference type="InterPro" id="IPR029069">
    <property type="entry name" value="HotDog_dom_sf"/>
</dbReference>
<keyword evidence="2 4" id="KW-0378">Hydrolase</keyword>
<dbReference type="InterPro" id="IPR003736">
    <property type="entry name" value="PAAI_dom"/>
</dbReference>
<dbReference type="SUPFAM" id="SSF54637">
    <property type="entry name" value="Thioesterase/thiol ester dehydrase-isomerase"/>
    <property type="match status" value="1"/>
</dbReference>
<dbReference type="InterPro" id="IPR006683">
    <property type="entry name" value="Thioestr_dom"/>
</dbReference>
<dbReference type="InterPro" id="IPR039298">
    <property type="entry name" value="ACOT13"/>
</dbReference>
<dbReference type="PANTHER" id="PTHR21660:SF1">
    <property type="entry name" value="ACYL-COENZYME A THIOESTERASE 13"/>
    <property type="match status" value="1"/>
</dbReference>
<evidence type="ECO:0000256" key="2">
    <source>
        <dbReference type="ARBA" id="ARBA00022801"/>
    </source>
</evidence>
<evidence type="ECO:0000259" key="3">
    <source>
        <dbReference type="Pfam" id="PF03061"/>
    </source>
</evidence>
<evidence type="ECO:0000313" key="5">
    <source>
        <dbReference type="Proteomes" id="UP001623290"/>
    </source>
</evidence>